<evidence type="ECO:0000313" key="1">
    <source>
        <dbReference type="EMBL" id="MBO1317235.1"/>
    </source>
</evidence>
<name>A0A8J7Q102_9BACT</name>
<protein>
    <submittedName>
        <fullName evidence="1">DNA alkylation repair protein</fullName>
    </submittedName>
</protein>
<dbReference type="EMBL" id="JAFREP010000002">
    <property type="protein sequence ID" value="MBO1317235.1"/>
    <property type="molecule type" value="Genomic_DNA"/>
</dbReference>
<gene>
    <name evidence="1" type="ORF">J3U88_02100</name>
    <name evidence="2" type="ORF">J3U88_08735</name>
</gene>
<organism evidence="1 3">
    <name type="scientific">Acanthopleuribacter pedis</name>
    <dbReference type="NCBI Taxonomy" id="442870"/>
    <lineage>
        <taxon>Bacteria</taxon>
        <taxon>Pseudomonadati</taxon>
        <taxon>Acidobacteriota</taxon>
        <taxon>Holophagae</taxon>
        <taxon>Acanthopleuribacterales</taxon>
        <taxon>Acanthopleuribacteraceae</taxon>
        <taxon>Acanthopleuribacter</taxon>
    </lineage>
</organism>
<sequence>MTTLETVMAELEAKSNEDALRIYRNQGYEGEAFGVRVGELKKMVKGIKKDQDLVRALFDTGNADAQYLAGLAADPKTFTEQDLDAWADRAFWFWISEYSVAGVAAESGNGWDVALRWIEDDRDHVSAAGWATLTHCLSITPDDQLDFATLETLLTRVGDTIHDCPNRTRYAMNGFVLGAAAFTIPLLEQAKTVAAKIGKVNVDMGKTQCKVHLATTYIAKLEEKNRLGRKKKTARC</sequence>
<dbReference type="RefSeq" id="WP_207856472.1">
    <property type="nucleotide sequence ID" value="NZ_JAFREP010000002.1"/>
</dbReference>
<dbReference type="InterPro" id="IPR014825">
    <property type="entry name" value="DNA_alkylation"/>
</dbReference>
<reference evidence="1" key="1">
    <citation type="submission" date="2021-03" db="EMBL/GenBank/DDBJ databases">
        <authorList>
            <person name="Wang G."/>
        </authorList>
    </citation>
    <scope>NUCLEOTIDE SEQUENCE</scope>
    <source>
        <strain evidence="1">KCTC 12899</strain>
    </source>
</reference>
<dbReference type="PANTHER" id="PTHR41291">
    <property type="entry name" value="DNA ALKYLATION REPAIR PROTEIN"/>
    <property type="match status" value="1"/>
</dbReference>
<evidence type="ECO:0000313" key="3">
    <source>
        <dbReference type="Proteomes" id="UP000664417"/>
    </source>
</evidence>
<dbReference type="PANTHER" id="PTHR41291:SF1">
    <property type="entry name" value="DNA ALKYLATION REPAIR PROTEIN"/>
    <property type="match status" value="1"/>
</dbReference>
<dbReference type="AlphaFoldDB" id="A0A8J7Q102"/>
<dbReference type="Pfam" id="PF08713">
    <property type="entry name" value="DNA_alkylation"/>
    <property type="match status" value="1"/>
</dbReference>
<accession>A0A8J7Q102</accession>
<dbReference type="Proteomes" id="UP000664417">
    <property type="component" value="Unassembled WGS sequence"/>
</dbReference>
<comment type="caution">
    <text evidence="1">The sequence shown here is derived from an EMBL/GenBank/DDBJ whole genome shotgun (WGS) entry which is preliminary data.</text>
</comment>
<proteinExistence type="predicted"/>
<dbReference type="InterPro" id="IPR016024">
    <property type="entry name" value="ARM-type_fold"/>
</dbReference>
<evidence type="ECO:0000313" key="2">
    <source>
        <dbReference type="EMBL" id="MBO1318541.1"/>
    </source>
</evidence>
<dbReference type="EMBL" id="JAFREP010000006">
    <property type="protein sequence ID" value="MBO1318541.1"/>
    <property type="molecule type" value="Genomic_DNA"/>
</dbReference>
<dbReference type="SUPFAM" id="SSF48371">
    <property type="entry name" value="ARM repeat"/>
    <property type="match status" value="1"/>
</dbReference>
<keyword evidence="3" id="KW-1185">Reference proteome</keyword>